<proteinExistence type="predicted"/>
<evidence type="ECO:0000313" key="3">
    <source>
        <dbReference type="EMBL" id="KAL1643289.1"/>
    </source>
</evidence>
<dbReference type="Pfam" id="PF10471">
    <property type="entry name" value="ANAPC_CDC26"/>
    <property type="match status" value="1"/>
</dbReference>
<name>A0ABR3TS84_9PEZI</name>
<keyword evidence="1" id="KW-0833">Ubl conjugation pathway</keyword>
<gene>
    <name evidence="3" type="ORF">SLS58_004960</name>
</gene>
<sequence length="65" mass="7574">MLRRPATVITLTPEDIMAYESNRHNDSYMTEPAFSQSQDTVEQSTSQERQRTTRTREDRILGNRG</sequence>
<dbReference type="EMBL" id="JAKEKT020000028">
    <property type="protein sequence ID" value="KAL1643289.1"/>
    <property type="molecule type" value="Genomic_DNA"/>
</dbReference>
<reference evidence="3 4" key="1">
    <citation type="journal article" date="2023" name="Plant Dis.">
        <title>First Report of Diplodia intermedia Causing Canker and Dieback Diseases on Apple Trees in Canada.</title>
        <authorList>
            <person name="Ellouze W."/>
            <person name="Ilyukhin E."/>
            <person name="Sulman M."/>
            <person name="Ali S."/>
        </authorList>
    </citation>
    <scope>NUCLEOTIDE SEQUENCE [LARGE SCALE GENOMIC DNA]</scope>
    <source>
        <strain evidence="3 4">M45-28</strain>
    </source>
</reference>
<organism evidence="3 4">
    <name type="scientific">Diplodia intermedia</name>
    <dbReference type="NCBI Taxonomy" id="856260"/>
    <lineage>
        <taxon>Eukaryota</taxon>
        <taxon>Fungi</taxon>
        <taxon>Dikarya</taxon>
        <taxon>Ascomycota</taxon>
        <taxon>Pezizomycotina</taxon>
        <taxon>Dothideomycetes</taxon>
        <taxon>Dothideomycetes incertae sedis</taxon>
        <taxon>Botryosphaeriales</taxon>
        <taxon>Botryosphaeriaceae</taxon>
        <taxon>Diplodia</taxon>
    </lineage>
</organism>
<dbReference type="InterPro" id="IPR018860">
    <property type="entry name" value="APC_suCDC26"/>
</dbReference>
<evidence type="ECO:0008006" key="5">
    <source>
        <dbReference type="Google" id="ProtNLM"/>
    </source>
</evidence>
<comment type="caution">
    <text evidence="3">The sequence shown here is derived from an EMBL/GenBank/DDBJ whole genome shotgun (WGS) entry which is preliminary data.</text>
</comment>
<keyword evidence="4" id="KW-1185">Reference proteome</keyword>
<feature type="region of interest" description="Disordered" evidence="2">
    <location>
        <begin position="22"/>
        <end position="65"/>
    </location>
</feature>
<accession>A0ABR3TS84</accession>
<evidence type="ECO:0000313" key="4">
    <source>
        <dbReference type="Proteomes" id="UP001521184"/>
    </source>
</evidence>
<protein>
    <recommendedName>
        <fullName evidence="5">Anaphase-promoting complex subunit CDC26</fullName>
    </recommendedName>
</protein>
<feature type="compositionally biased region" description="Basic and acidic residues" evidence="2">
    <location>
        <begin position="48"/>
        <end position="65"/>
    </location>
</feature>
<dbReference type="Proteomes" id="UP001521184">
    <property type="component" value="Unassembled WGS sequence"/>
</dbReference>
<evidence type="ECO:0000256" key="1">
    <source>
        <dbReference type="ARBA" id="ARBA00022786"/>
    </source>
</evidence>
<evidence type="ECO:0000256" key="2">
    <source>
        <dbReference type="SAM" id="MobiDB-lite"/>
    </source>
</evidence>